<dbReference type="Proteomes" id="UP000325902">
    <property type="component" value="Unassembled WGS sequence"/>
</dbReference>
<dbReference type="Gene3D" id="3.40.50.720">
    <property type="entry name" value="NAD(P)-binding Rossmann-like Domain"/>
    <property type="match status" value="1"/>
</dbReference>
<dbReference type="Pfam" id="PF08546">
    <property type="entry name" value="ApbA_C"/>
    <property type="match status" value="1"/>
</dbReference>
<evidence type="ECO:0000313" key="8">
    <source>
        <dbReference type="EMBL" id="KAB2576006.1"/>
    </source>
</evidence>
<sequence length="323" mass="35860">MADHIDVLLYGLGAIGSFYAFILGRAPNVRLTVVARSNYDAVKEKGLVIESENHGNHVVRPFEVVKTPVDLKKTFDYVVCTNKATDQDETARALVPVVDQGKTSIVIIQNGVGNEPPFRNVFPNCTIITCVTWVGAIQTSPGFVIHRKSEDLQIGLFKDQVESQGADDQAKLDRFAELLKQGGTKFQVLEDMQVQRWEKVVWNAAWNSLTTLTMLDTKTWLNSSAQATPLTRQLMQEVIDVARACNVGLDSSLIDRLMDRILAMPGIGSSMQTDCKNGKPMEVEVILGYPVRKARELGVKTPIIETLYTLLLGVDLRLRNESK</sequence>
<dbReference type="PANTHER" id="PTHR21708:SF40">
    <property type="entry name" value="REDUCTASE FAMILY PROTEIN, PUTATIVE (AFU_ORTHOLOGUE AFUA_2G14497)-RELATED"/>
    <property type="match status" value="1"/>
</dbReference>
<gene>
    <name evidence="8" type="ORF">DBV05_g5455</name>
</gene>
<dbReference type="InterPro" id="IPR003710">
    <property type="entry name" value="ApbA"/>
</dbReference>
<protein>
    <recommendedName>
        <fullName evidence="4">2-dehydropantoate 2-reductase</fullName>
        <ecNumber evidence="4">1.1.1.169</ecNumber>
    </recommendedName>
    <alternativeName>
        <fullName evidence="4">Ketopantoate reductase</fullName>
    </alternativeName>
</protein>
<proteinExistence type="inferred from homology"/>
<comment type="similarity">
    <text evidence="1 4">Belongs to the ketopantoate reductase family.</text>
</comment>
<dbReference type="OrthoDB" id="3609at2759"/>
<evidence type="ECO:0000256" key="3">
    <source>
        <dbReference type="ARBA" id="ARBA00023002"/>
    </source>
</evidence>
<dbReference type="EC" id="1.1.1.169" evidence="4"/>
<accession>A0A5N5DDS0</accession>
<dbReference type="InterPro" id="IPR036291">
    <property type="entry name" value="NAD(P)-bd_dom_sf"/>
</dbReference>
<dbReference type="InterPro" id="IPR013332">
    <property type="entry name" value="KPR_N"/>
</dbReference>
<keyword evidence="9" id="KW-1185">Reference proteome</keyword>
<keyword evidence="5" id="KW-1133">Transmembrane helix</keyword>
<dbReference type="FunFam" id="1.10.1040.10:FF:000017">
    <property type="entry name" value="2-dehydropantoate 2-reductase"/>
    <property type="match status" value="1"/>
</dbReference>
<evidence type="ECO:0000256" key="2">
    <source>
        <dbReference type="ARBA" id="ARBA00022857"/>
    </source>
</evidence>
<dbReference type="InterPro" id="IPR013752">
    <property type="entry name" value="KPA_reductase"/>
</dbReference>
<reference evidence="8 9" key="1">
    <citation type="journal article" date="2019" name="Sci. Rep.">
        <title>A multi-omics analysis of the grapevine pathogen Lasiodiplodia theobromae reveals that temperature affects the expression of virulence- and pathogenicity-related genes.</title>
        <authorList>
            <person name="Felix C."/>
            <person name="Meneses R."/>
            <person name="Goncalves M.F.M."/>
            <person name="Tilleman L."/>
            <person name="Duarte A.S."/>
            <person name="Jorrin-Novo J.V."/>
            <person name="Van de Peer Y."/>
            <person name="Deforce D."/>
            <person name="Van Nieuwerburgh F."/>
            <person name="Esteves A.C."/>
            <person name="Alves A."/>
        </authorList>
    </citation>
    <scope>NUCLEOTIDE SEQUENCE [LARGE SCALE GENOMIC DNA]</scope>
    <source>
        <strain evidence="8 9">LA-SOL3</strain>
    </source>
</reference>
<dbReference type="AlphaFoldDB" id="A0A5N5DDS0"/>
<dbReference type="Gene3D" id="1.10.1040.10">
    <property type="entry name" value="N-(1-d-carboxylethyl)-l-norvaline Dehydrogenase, domain 2"/>
    <property type="match status" value="1"/>
</dbReference>
<dbReference type="InterPro" id="IPR008927">
    <property type="entry name" value="6-PGluconate_DH-like_C_sf"/>
</dbReference>
<dbReference type="InterPro" id="IPR013328">
    <property type="entry name" value="6PGD_dom2"/>
</dbReference>
<keyword evidence="3 4" id="KW-0560">Oxidoreductase</keyword>
<name>A0A5N5DDS0_9PEZI</name>
<evidence type="ECO:0000259" key="7">
    <source>
        <dbReference type="Pfam" id="PF08546"/>
    </source>
</evidence>
<dbReference type="GO" id="GO:0015940">
    <property type="term" value="P:pantothenate biosynthetic process"/>
    <property type="evidence" value="ECO:0007669"/>
    <property type="project" value="InterPro"/>
</dbReference>
<evidence type="ECO:0000313" key="9">
    <source>
        <dbReference type="Proteomes" id="UP000325902"/>
    </source>
</evidence>
<dbReference type="FunFam" id="3.40.50.720:FF:000609">
    <property type="entry name" value="2-dehydropantoate 2-reductase"/>
    <property type="match status" value="1"/>
</dbReference>
<dbReference type="NCBIfam" id="TIGR00745">
    <property type="entry name" value="apbA_panE"/>
    <property type="match status" value="1"/>
</dbReference>
<evidence type="ECO:0000256" key="5">
    <source>
        <dbReference type="SAM" id="Phobius"/>
    </source>
</evidence>
<keyword evidence="5" id="KW-0812">Transmembrane</keyword>
<comment type="function">
    <text evidence="4">Catalyzes the NADPH-dependent reduction of ketopantoate into pantoic acid.</text>
</comment>
<dbReference type="SUPFAM" id="SSF48179">
    <property type="entry name" value="6-phosphogluconate dehydrogenase C-terminal domain-like"/>
    <property type="match status" value="1"/>
</dbReference>
<feature type="domain" description="Ketopantoate reductase N-terminal" evidence="6">
    <location>
        <begin position="8"/>
        <end position="157"/>
    </location>
</feature>
<keyword evidence="5" id="KW-0472">Membrane</keyword>
<dbReference type="GO" id="GO:0005737">
    <property type="term" value="C:cytoplasm"/>
    <property type="evidence" value="ECO:0007669"/>
    <property type="project" value="TreeGrafter"/>
</dbReference>
<dbReference type="EMBL" id="VCHE01000028">
    <property type="protein sequence ID" value="KAB2576006.1"/>
    <property type="molecule type" value="Genomic_DNA"/>
</dbReference>
<dbReference type="PANTHER" id="PTHR21708">
    <property type="entry name" value="PROBABLE 2-DEHYDROPANTOATE 2-REDUCTASE"/>
    <property type="match status" value="1"/>
</dbReference>
<organism evidence="8 9">
    <name type="scientific">Lasiodiplodia theobromae</name>
    <dbReference type="NCBI Taxonomy" id="45133"/>
    <lineage>
        <taxon>Eukaryota</taxon>
        <taxon>Fungi</taxon>
        <taxon>Dikarya</taxon>
        <taxon>Ascomycota</taxon>
        <taxon>Pezizomycotina</taxon>
        <taxon>Dothideomycetes</taxon>
        <taxon>Dothideomycetes incertae sedis</taxon>
        <taxon>Botryosphaeriales</taxon>
        <taxon>Botryosphaeriaceae</taxon>
        <taxon>Lasiodiplodia</taxon>
    </lineage>
</organism>
<keyword evidence="2 4" id="KW-0521">NADP</keyword>
<dbReference type="InterPro" id="IPR051402">
    <property type="entry name" value="KPR-Related"/>
</dbReference>
<evidence type="ECO:0000256" key="1">
    <source>
        <dbReference type="ARBA" id="ARBA00007870"/>
    </source>
</evidence>
<dbReference type="Pfam" id="PF02558">
    <property type="entry name" value="ApbA"/>
    <property type="match status" value="1"/>
</dbReference>
<dbReference type="SUPFAM" id="SSF51735">
    <property type="entry name" value="NAD(P)-binding Rossmann-fold domains"/>
    <property type="match status" value="1"/>
</dbReference>
<comment type="caution">
    <text evidence="8">The sequence shown here is derived from an EMBL/GenBank/DDBJ whole genome shotgun (WGS) entry which is preliminary data.</text>
</comment>
<dbReference type="GO" id="GO:0008677">
    <property type="term" value="F:2-dehydropantoate 2-reductase activity"/>
    <property type="evidence" value="ECO:0007669"/>
    <property type="project" value="UniProtKB-EC"/>
</dbReference>
<evidence type="ECO:0000256" key="4">
    <source>
        <dbReference type="RuleBase" id="RU362068"/>
    </source>
</evidence>
<feature type="domain" description="Ketopantoate reductase C-terminal" evidence="7">
    <location>
        <begin position="191"/>
        <end position="312"/>
    </location>
</feature>
<evidence type="ECO:0000259" key="6">
    <source>
        <dbReference type="Pfam" id="PF02558"/>
    </source>
</evidence>
<comment type="catalytic activity">
    <reaction evidence="4">
        <text>(R)-pantoate + NADP(+) = 2-dehydropantoate + NADPH + H(+)</text>
        <dbReference type="Rhea" id="RHEA:16233"/>
        <dbReference type="ChEBI" id="CHEBI:11561"/>
        <dbReference type="ChEBI" id="CHEBI:15378"/>
        <dbReference type="ChEBI" id="CHEBI:15980"/>
        <dbReference type="ChEBI" id="CHEBI:57783"/>
        <dbReference type="ChEBI" id="CHEBI:58349"/>
        <dbReference type="EC" id="1.1.1.169"/>
    </reaction>
</comment>
<feature type="transmembrane region" description="Helical" evidence="5">
    <location>
        <begin position="7"/>
        <end position="26"/>
    </location>
</feature>